<dbReference type="EMBL" id="RJVK01000005">
    <property type="protein sequence ID" value="ROR38950.1"/>
    <property type="molecule type" value="Genomic_DNA"/>
</dbReference>
<dbReference type="Pfam" id="PF00486">
    <property type="entry name" value="Trans_reg_C"/>
    <property type="match status" value="1"/>
</dbReference>
<dbReference type="Gene3D" id="1.10.10.10">
    <property type="entry name" value="Winged helix-like DNA-binding domain superfamily/Winged helix DNA-binding domain"/>
    <property type="match status" value="1"/>
</dbReference>
<reference evidence="11 12" key="2">
    <citation type="submission" date="2018-11" db="EMBL/GenBank/DDBJ databases">
        <title>Genomic Encyclopedia of Type Strains, Phase IV (KMG-IV): sequencing the most valuable type-strain genomes for metagenomic binning, comparative biology and taxonomic classification.</title>
        <authorList>
            <person name="Goeker M."/>
        </authorList>
    </citation>
    <scope>NUCLEOTIDE SEQUENCE [LARGE SCALE GENOMIC DNA]</scope>
    <source>
        <strain evidence="11 12">DSM 27783</strain>
    </source>
</reference>
<dbReference type="SUPFAM" id="SSF46894">
    <property type="entry name" value="C-terminal effector domain of the bipartite response regulators"/>
    <property type="match status" value="1"/>
</dbReference>
<gene>
    <name evidence="10" type="ORF">C6V80_00580</name>
    <name evidence="11" type="ORF">EDC58_1869</name>
</gene>
<keyword evidence="3" id="KW-0805">Transcription regulation</keyword>
<proteinExistence type="predicted"/>
<evidence type="ECO:0000256" key="4">
    <source>
        <dbReference type="ARBA" id="ARBA00023125"/>
    </source>
</evidence>
<dbReference type="GO" id="GO:0000976">
    <property type="term" value="F:transcription cis-regulatory region binding"/>
    <property type="evidence" value="ECO:0007669"/>
    <property type="project" value="TreeGrafter"/>
</dbReference>
<dbReference type="InterPro" id="IPR016032">
    <property type="entry name" value="Sig_transdc_resp-reg_C-effctor"/>
</dbReference>
<dbReference type="InterPro" id="IPR001867">
    <property type="entry name" value="OmpR/PhoB-type_DNA-bd"/>
</dbReference>
<keyword evidence="4 7" id="KW-0238">DNA-binding</keyword>
<dbReference type="PROSITE" id="PS51755">
    <property type="entry name" value="OMPR_PHOB"/>
    <property type="match status" value="1"/>
</dbReference>
<keyword evidence="2" id="KW-0902">Two-component regulatory system</keyword>
<evidence type="ECO:0000256" key="6">
    <source>
        <dbReference type="PROSITE-ProRule" id="PRU00169"/>
    </source>
</evidence>
<dbReference type="SMART" id="SM00862">
    <property type="entry name" value="Trans_reg_C"/>
    <property type="match status" value="1"/>
</dbReference>
<reference evidence="13" key="1">
    <citation type="submission" date="2018-03" db="EMBL/GenBank/DDBJ databases">
        <title>A comparative analysis of the Nautiliaceae.</title>
        <authorList>
            <person name="Grosche A."/>
            <person name="Smedile F."/>
            <person name="Vetriani C."/>
        </authorList>
    </citation>
    <scope>NUCLEOTIDE SEQUENCE [LARGE SCALE GENOMIC DNA]</scope>
    <source>
        <strain evidence="13">TB6</strain>
    </source>
</reference>
<dbReference type="CDD" id="cd00383">
    <property type="entry name" value="trans_reg_C"/>
    <property type="match status" value="1"/>
</dbReference>
<dbReference type="InterPro" id="IPR039420">
    <property type="entry name" value="WalR-like"/>
</dbReference>
<dbReference type="GO" id="GO:0006355">
    <property type="term" value="P:regulation of DNA-templated transcription"/>
    <property type="evidence" value="ECO:0007669"/>
    <property type="project" value="InterPro"/>
</dbReference>
<dbReference type="GO" id="GO:0000156">
    <property type="term" value="F:phosphorelay response regulator activity"/>
    <property type="evidence" value="ECO:0007669"/>
    <property type="project" value="TreeGrafter"/>
</dbReference>
<protein>
    <submittedName>
        <fullName evidence="11">DNA-binding response OmpR family regulator</fullName>
    </submittedName>
    <submittedName>
        <fullName evidence="10">Response regulator transcription factor</fullName>
    </submittedName>
</protein>
<evidence type="ECO:0000313" key="11">
    <source>
        <dbReference type="EMBL" id="ROR38950.1"/>
    </source>
</evidence>
<dbReference type="InterPro" id="IPR036388">
    <property type="entry name" value="WH-like_DNA-bd_sf"/>
</dbReference>
<organism evidence="11 12">
    <name type="scientific">Caminibacter pacificus</name>
    <dbReference type="NCBI Taxonomy" id="1424653"/>
    <lineage>
        <taxon>Bacteria</taxon>
        <taxon>Pseudomonadati</taxon>
        <taxon>Campylobacterota</taxon>
        <taxon>Epsilonproteobacteria</taxon>
        <taxon>Nautiliales</taxon>
        <taxon>Nautiliaceae</taxon>
        <taxon>Caminibacter</taxon>
    </lineage>
</organism>
<keyword evidence="5" id="KW-0804">Transcription</keyword>
<dbReference type="PANTHER" id="PTHR48111">
    <property type="entry name" value="REGULATOR OF RPOS"/>
    <property type="match status" value="1"/>
</dbReference>
<sequence>MHSVLLIEDDPQHAKIVKRILEHKDFQVTLCEDGKTAVDLIRKRDFDLYLIDINIPYINGIELVKFIKEQNKTGFIIMITAAVEEENFEKAYGYGCDDYIKKPFHAAELEMRIKHLLKESVKFDDYEFNFHSGDLFKNGERVNLRKKEKRLLHILLKNLNYTVYNDKIIDFVWEGENKKNYPLRQLVNELRKKFDKDYIKTVVGVGYRFEV</sequence>
<feature type="domain" description="OmpR/PhoB-type" evidence="9">
    <location>
        <begin position="118"/>
        <end position="211"/>
    </location>
</feature>
<dbReference type="EMBL" id="CP027432">
    <property type="protein sequence ID" value="QCI27511.1"/>
    <property type="molecule type" value="Genomic_DNA"/>
</dbReference>
<evidence type="ECO:0000256" key="1">
    <source>
        <dbReference type="ARBA" id="ARBA00022553"/>
    </source>
</evidence>
<keyword evidence="1 6" id="KW-0597">Phosphoprotein</keyword>
<evidence type="ECO:0000256" key="2">
    <source>
        <dbReference type="ARBA" id="ARBA00023012"/>
    </source>
</evidence>
<dbReference type="InterPro" id="IPR001789">
    <property type="entry name" value="Sig_transdc_resp-reg_receiver"/>
</dbReference>
<dbReference type="Gene3D" id="3.40.50.2300">
    <property type="match status" value="1"/>
</dbReference>
<dbReference type="Pfam" id="PF00072">
    <property type="entry name" value="Response_reg"/>
    <property type="match status" value="1"/>
</dbReference>
<dbReference type="InterPro" id="IPR011006">
    <property type="entry name" value="CheY-like_superfamily"/>
</dbReference>
<evidence type="ECO:0000256" key="7">
    <source>
        <dbReference type="PROSITE-ProRule" id="PRU01091"/>
    </source>
</evidence>
<dbReference type="RefSeq" id="WP_123353240.1">
    <property type="nucleotide sequence ID" value="NZ_CP027432.2"/>
</dbReference>
<dbReference type="PROSITE" id="PS50110">
    <property type="entry name" value="RESPONSE_REGULATORY"/>
    <property type="match status" value="1"/>
</dbReference>
<dbReference type="SMART" id="SM00448">
    <property type="entry name" value="REC"/>
    <property type="match status" value="1"/>
</dbReference>
<reference evidence="10" key="3">
    <citation type="submission" date="2019-06" db="EMBL/GenBank/DDBJ databases">
        <title>A comparative analysis of the Nautiliaceae.</title>
        <authorList>
            <person name="Grosche A."/>
            <person name="Smedile F."/>
            <person name="Vetriani C."/>
        </authorList>
    </citation>
    <scope>NUCLEOTIDE SEQUENCE</scope>
    <source>
        <strain evidence="10">TB6</strain>
    </source>
</reference>
<dbReference type="Proteomes" id="UP000298805">
    <property type="component" value="Chromosome"/>
</dbReference>
<evidence type="ECO:0000259" key="8">
    <source>
        <dbReference type="PROSITE" id="PS50110"/>
    </source>
</evidence>
<feature type="domain" description="Response regulatory" evidence="8">
    <location>
        <begin position="3"/>
        <end position="117"/>
    </location>
</feature>
<evidence type="ECO:0000259" key="9">
    <source>
        <dbReference type="PROSITE" id="PS51755"/>
    </source>
</evidence>
<name>A0AAJ4RBK0_9BACT</name>
<dbReference type="Proteomes" id="UP000272781">
    <property type="component" value="Unassembled WGS sequence"/>
</dbReference>
<dbReference type="SUPFAM" id="SSF52172">
    <property type="entry name" value="CheY-like"/>
    <property type="match status" value="1"/>
</dbReference>
<evidence type="ECO:0000256" key="5">
    <source>
        <dbReference type="ARBA" id="ARBA00023163"/>
    </source>
</evidence>
<dbReference type="AlphaFoldDB" id="A0AAJ4RBK0"/>
<evidence type="ECO:0000313" key="12">
    <source>
        <dbReference type="Proteomes" id="UP000272781"/>
    </source>
</evidence>
<dbReference type="GO" id="GO:0005829">
    <property type="term" value="C:cytosol"/>
    <property type="evidence" value="ECO:0007669"/>
    <property type="project" value="TreeGrafter"/>
</dbReference>
<dbReference type="PANTHER" id="PTHR48111:SF1">
    <property type="entry name" value="TWO-COMPONENT RESPONSE REGULATOR ORR33"/>
    <property type="match status" value="1"/>
</dbReference>
<dbReference type="GO" id="GO:0032993">
    <property type="term" value="C:protein-DNA complex"/>
    <property type="evidence" value="ECO:0007669"/>
    <property type="project" value="TreeGrafter"/>
</dbReference>
<accession>A0AAJ4RBK0</accession>
<dbReference type="CDD" id="cd00156">
    <property type="entry name" value="REC"/>
    <property type="match status" value="1"/>
</dbReference>
<evidence type="ECO:0000256" key="3">
    <source>
        <dbReference type="ARBA" id="ARBA00023015"/>
    </source>
</evidence>
<feature type="DNA-binding region" description="OmpR/PhoB-type" evidence="7">
    <location>
        <begin position="118"/>
        <end position="211"/>
    </location>
</feature>
<evidence type="ECO:0000313" key="13">
    <source>
        <dbReference type="Proteomes" id="UP000298805"/>
    </source>
</evidence>
<evidence type="ECO:0000313" key="10">
    <source>
        <dbReference type="EMBL" id="QCI27511.1"/>
    </source>
</evidence>
<feature type="modified residue" description="4-aspartylphosphate" evidence="6">
    <location>
        <position position="52"/>
    </location>
</feature>
<keyword evidence="13" id="KW-1185">Reference proteome</keyword>